<dbReference type="AlphaFoldDB" id="A0AA41UFA7"/>
<evidence type="ECO:0000256" key="5">
    <source>
        <dbReference type="ARBA" id="ARBA00023002"/>
    </source>
</evidence>
<dbReference type="SUPFAM" id="SSF54373">
    <property type="entry name" value="FAD-linked reductases, C-terminal domain"/>
    <property type="match status" value="1"/>
</dbReference>
<gene>
    <name evidence="8" type="ORF">MQH31_08740</name>
</gene>
<evidence type="ECO:0000313" key="8">
    <source>
        <dbReference type="EMBL" id="MCI4657892.1"/>
    </source>
</evidence>
<name>A0AA41UFA7_9MICO</name>
<dbReference type="PRINTS" id="PR00420">
    <property type="entry name" value="RNGMNOXGNASE"/>
</dbReference>
<dbReference type="GO" id="GO:0071949">
    <property type="term" value="F:FAD binding"/>
    <property type="evidence" value="ECO:0007669"/>
    <property type="project" value="InterPro"/>
</dbReference>
<dbReference type="RefSeq" id="WP_243011726.1">
    <property type="nucleotide sequence ID" value="NZ_JALGAR010000002.1"/>
</dbReference>
<dbReference type="Gene3D" id="3.50.50.60">
    <property type="entry name" value="FAD/NAD(P)-binding domain"/>
    <property type="match status" value="1"/>
</dbReference>
<dbReference type="InterPro" id="IPR038220">
    <property type="entry name" value="PHOX_C_sf"/>
</dbReference>
<dbReference type="InterPro" id="IPR036188">
    <property type="entry name" value="FAD/NAD-bd_sf"/>
</dbReference>
<dbReference type="Gene3D" id="3.30.9.10">
    <property type="entry name" value="D-Amino Acid Oxidase, subunit A, domain 2"/>
    <property type="match status" value="1"/>
</dbReference>
<dbReference type="EMBL" id="JALGAR010000002">
    <property type="protein sequence ID" value="MCI4657892.1"/>
    <property type="molecule type" value="Genomic_DNA"/>
</dbReference>
<evidence type="ECO:0000313" key="9">
    <source>
        <dbReference type="Proteomes" id="UP001165341"/>
    </source>
</evidence>
<dbReference type="InterPro" id="IPR036249">
    <property type="entry name" value="Thioredoxin-like_sf"/>
</dbReference>
<evidence type="ECO:0000259" key="6">
    <source>
        <dbReference type="Pfam" id="PF01494"/>
    </source>
</evidence>
<dbReference type="Proteomes" id="UP001165341">
    <property type="component" value="Unassembled WGS sequence"/>
</dbReference>
<feature type="domain" description="FAD-binding" evidence="6">
    <location>
        <begin position="33"/>
        <end position="404"/>
    </location>
</feature>
<keyword evidence="9" id="KW-1185">Reference proteome</keyword>
<accession>A0AA41UFA7</accession>
<keyword evidence="3" id="KW-0285">Flavoprotein</keyword>
<organism evidence="8 9">
    <name type="scientific">Cryobacterium zhongshanensis</name>
    <dbReference type="NCBI Taxonomy" id="2928153"/>
    <lineage>
        <taxon>Bacteria</taxon>
        <taxon>Bacillati</taxon>
        <taxon>Actinomycetota</taxon>
        <taxon>Actinomycetes</taxon>
        <taxon>Micrococcales</taxon>
        <taxon>Microbacteriaceae</taxon>
        <taxon>Cryobacterium</taxon>
    </lineage>
</organism>
<dbReference type="InterPro" id="IPR050641">
    <property type="entry name" value="RIFMO-like"/>
</dbReference>
<feature type="domain" description="Phenol hydroxylase-like C-terminal dimerisation" evidence="7">
    <location>
        <begin position="442"/>
        <end position="626"/>
    </location>
</feature>
<evidence type="ECO:0000259" key="7">
    <source>
        <dbReference type="Pfam" id="PF07976"/>
    </source>
</evidence>
<dbReference type="InterPro" id="IPR002938">
    <property type="entry name" value="FAD-bd"/>
</dbReference>
<dbReference type="Pfam" id="PF01494">
    <property type="entry name" value="FAD_binding_3"/>
    <property type="match status" value="1"/>
</dbReference>
<dbReference type="PANTHER" id="PTHR43004">
    <property type="entry name" value="TRK SYSTEM POTASSIUM UPTAKE PROTEIN"/>
    <property type="match status" value="1"/>
</dbReference>
<reference evidence="8" key="1">
    <citation type="submission" date="2022-03" db="EMBL/GenBank/DDBJ databases">
        <title>Cryobacterium sp. nov. strain ZS14-85, isolated from Antarctic soil.</title>
        <authorList>
            <person name="Li J."/>
            <person name="Niu G."/>
        </authorList>
    </citation>
    <scope>NUCLEOTIDE SEQUENCE</scope>
    <source>
        <strain evidence="8">ZS14-85</strain>
    </source>
</reference>
<dbReference type="GO" id="GO:0016709">
    <property type="term" value="F:oxidoreductase activity, acting on paired donors, with incorporation or reduction of molecular oxygen, NAD(P)H as one donor, and incorporation of one atom of oxygen"/>
    <property type="evidence" value="ECO:0007669"/>
    <property type="project" value="UniProtKB-ARBA"/>
</dbReference>
<keyword evidence="5" id="KW-0560">Oxidoreductase</keyword>
<evidence type="ECO:0000256" key="2">
    <source>
        <dbReference type="ARBA" id="ARBA00007801"/>
    </source>
</evidence>
<dbReference type="InterPro" id="IPR012941">
    <property type="entry name" value="Phe_hydrox_C_dim_dom"/>
</dbReference>
<sequence>MQFHHNGYVSTDPRIQPTAGVGIVRPDALPENVDVLIVGTGPAGMITAAQLSQFPGITTRIVERRGERLAIGQADGIQARSVETFQAFGFADRIIAEAYRITEMAFWKPDPSDPARIVRTARAVDDPSGISEFPHLIVNQARVLDYFAEVMANAPTRLTPDFGWEFRSLSTSGTGDHPVAVTLVHTNGDRQGQEQTVHAKYVIGADGARSRVRDAIGCTLAGDQAFHAWGVMDVLAVTDFPDIRMKCAIQSGSGGNILLIPREGGFLFRMYVDLGEVASDDAGAVRKTALDEIIATANDILYPYTLDVKDVPWHSVYEVAHRLTDRFDDVLPEEIGTRTPRVFIMGDACHTHSAKAGQGMNVSMQDGFNLGWKLAHVLEGRSPESLLSTYSAERQTIAKDLIDFDKKWSTLMATKPEDLTNPSELEDFYTRTAEFPAGFRTTYQPSLIVGGARHQRLAPGFPIGKRFASAVVVRVADANPVQLGHHHRADGRWRLYAFADAGAAGEASALTHWAHWLRTAPDSPLLVHTPVGGDPDSVFDVKVIYRQAHSEVDLGRVPEVFLPRIGRYGLTDYEKVYSAAQDQDVFELRGLGASGAVIVVRPDQYVADVLPLEGTGELAAFFRPILFAV</sequence>
<dbReference type="PANTHER" id="PTHR43004:SF19">
    <property type="entry name" value="BINDING MONOOXYGENASE, PUTATIVE (JCVI)-RELATED"/>
    <property type="match status" value="1"/>
</dbReference>
<comment type="caution">
    <text evidence="8">The sequence shown here is derived from an EMBL/GenBank/DDBJ whole genome shotgun (WGS) entry which is preliminary data.</text>
</comment>
<dbReference type="Pfam" id="PF07976">
    <property type="entry name" value="Phe_hydrox_dim"/>
    <property type="match status" value="1"/>
</dbReference>
<dbReference type="NCBIfam" id="NF006144">
    <property type="entry name" value="PRK08294.1"/>
    <property type="match status" value="1"/>
</dbReference>
<dbReference type="CDD" id="cd02979">
    <property type="entry name" value="PHOX_C"/>
    <property type="match status" value="1"/>
</dbReference>
<evidence type="ECO:0000256" key="3">
    <source>
        <dbReference type="ARBA" id="ARBA00022630"/>
    </source>
</evidence>
<proteinExistence type="inferred from homology"/>
<comment type="similarity">
    <text evidence="2">Belongs to the PheA/TfdB FAD monooxygenase family.</text>
</comment>
<evidence type="ECO:0000256" key="4">
    <source>
        <dbReference type="ARBA" id="ARBA00022827"/>
    </source>
</evidence>
<dbReference type="SUPFAM" id="SSF52833">
    <property type="entry name" value="Thioredoxin-like"/>
    <property type="match status" value="1"/>
</dbReference>
<keyword evidence="8" id="KW-0503">Monooxygenase</keyword>
<protein>
    <submittedName>
        <fullName evidence="8">FAD-binding monooxygenase</fullName>
    </submittedName>
</protein>
<evidence type="ECO:0000256" key="1">
    <source>
        <dbReference type="ARBA" id="ARBA00001974"/>
    </source>
</evidence>
<dbReference type="SUPFAM" id="SSF51905">
    <property type="entry name" value="FAD/NAD(P)-binding domain"/>
    <property type="match status" value="1"/>
</dbReference>
<comment type="cofactor">
    <cofactor evidence="1">
        <name>FAD</name>
        <dbReference type="ChEBI" id="CHEBI:57692"/>
    </cofactor>
</comment>
<dbReference type="Gene3D" id="3.40.30.20">
    <property type="match status" value="1"/>
</dbReference>
<keyword evidence="4" id="KW-0274">FAD</keyword>